<dbReference type="eggNOG" id="arCOG02682">
    <property type="taxonomic scope" value="Archaea"/>
</dbReference>
<dbReference type="HOGENOM" id="CLU_001265_46_6_2"/>
<sequence>MDRRCVRLLASAGIGWMFDAMDVLLLSYILVAAAGELGLSKGEAGLVILANNVGMLLGALLFGRLADVWGRKPVFMTTLAIYSAGTGLTALAGSASDLALLRFFTGLGLGGELPVAASLMSELSPTRYRGRNVVLLESFWSLGSILAASVAYFAFPRLGWRIPLALLSLTALYALVLRSAVPESPLWLYLRDPQRAYAIAQTYGVQLGRVERHSARELLAGYRSQTLLLWAAWLLLAFGYYGAFLWLPAMIAKRGFGLVATFEYSLIMSLAQLPGYFTAAYLIERIGRRPSLLLFFLGSAASAIAFAAAPNVGWLLASGIALNFFNLGAWGLIYAYTPESFPSDLRATGMGSSGSMARVGMIIGPLLPTYLTFSTALAAYAAAWLAAGASIYLFGKETKTTKIE</sequence>
<evidence type="ECO:0000256" key="6">
    <source>
        <dbReference type="SAM" id="Phobius"/>
    </source>
</evidence>
<feature type="transmembrane region" description="Helical" evidence="6">
    <location>
        <begin position="347"/>
        <end position="367"/>
    </location>
</feature>
<evidence type="ECO:0000313" key="8">
    <source>
        <dbReference type="EMBL" id="AEA13622.1"/>
    </source>
</evidence>
<comment type="subcellular location">
    <subcellularLocation>
        <location evidence="1">Membrane</location>
        <topology evidence="1">Multi-pass membrane protein</topology>
    </subcellularLocation>
</comment>
<dbReference type="SUPFAM" id="SSF103473">
    <property type="entry name" value="MFS general substrate transporter"/>
    <property type="match status" value="1"/>
</dbReference>
<proteinExistence type="predicted"/>
<dbReference type="PROSITE" id="PS50850">
    <property type="entry name" value="MFS"/>
    <property type="match status" value="1"/>
</dbReference>
<reference key="2">
    <citation type="submission" date="2011-03" db="EMBL/GenBank/DDBJ databases">
        <title>Complete genome sequence of the thermoacidophilic crenarchaeon Thermoproteus uzoniensis 768-20.</title>
        <authorList>
            <person name="Mardanov A.V."/>
            <person name="Gumerov V.M."/>
            <person name="Beletsky A.V."/>
            <person name="Prokofeva M.I."/>
            <person name="Bonch-Osmolovskaya E.A."/>
            <person name="Ravin N.V."/>
            <person name="Skryabin K.G."/>
        </authorList>
    </citation>
    <scope>NUCLEOTIDE SEQUENCE</scope>
    <source>
        <strain>768-20</strain>
    </source>
</reference>
<protein>
    <submittedName>
        <fullName evidence="8">Major facilitator superfamily MFS_1</fullName>
    </submittedName>
</protein>
<dbReference type="GO" id="GO:0022857">
    <property type="term" value="F:transmembrane transporter activity"/>
    <property type="evidence" value="ECO:0007669"/>
    <property type="project" value="InterPro"/>
</dbReference>
<feature type="transmembrane region" description="Helical" evidence="6">
    <location>
        <begin position="44"/>
        <end position="62"/>
    </location>
</feature>
<dbReference type="InterPro" id="IPR036259">
    <property type="entry name" value="MFS_trans_sf"/>
</dbReference>
<dbReference type="Pfam" id="PF00083">
    <property type="entry name" value="Sugar_tr"/>
    <property type="match status" value="1"/>
</dbReference>
<evidence type="ECO:0000256" key="4">
    <source>
        <dbReference type="ARBA" id="ARBA00022989"/>
    </source>
</evidence>
<dbReference type="OrthoDB" id="117970at2157"/>
<feature type="transmembrane region" description="Helical" evidence="6">
    <location>
        <begin position="160"/>
        <end position="181"/>
    </location>
</feature>
<evidence type="ECO:0000313" key="9">
    <source>
        <dbReference type="Proteomes" id="UP000008138"/>
    </source>
</evidence>
<dbReference type="PANTHER" id="PTHR23511">
    <property type="entry name" value="SYNAPTIC VESICLE GLYCOPROTEIN 2"/>
    <property type="match status" value="1"/>
</dbReference>
<gene>
    <name evidence="8" type="ordered locus">TUZN_2167</name>
</gene>
<feature type="transmembrane region" description="Helical" evidence="6">
    <location>
        <begin position="12"/>
        <end position="32"/>
    </location>
</feature>
<dbReference type="PROSITE" id="PS00217">
    <property type="entry name" value="SUGAR_TRANSPORT_2"/>
    <property type="match status" value="1"/>
</dbReference>
<dbReference type="RefSeq" id="WP_013680957.1">
    <property type="nucleotide sequence ID" value="NC_015315.1"/>
</dbReference>
<feature type="transmembrane region" description="Helical" evidence="6">
    <location>
        <begin position="264"/>
        <end position="283"/>
    </location>
</feature>
<feature type="transmembrane region" description="Helical" evidence="6">
    <location>
        <begin position="373"/>
        <end position="394"/>
    </location>
</feature>
<feature type="transmembrane region" description="Helical" evidence="6">
    <location>
        <begin position="314"/>
        <end position="335"/>
    </location>
</feature>
<dbReference type="EMBL" id="CP002590">
    <property type="protein sequence ID" value="AEA13622.1"/>
    <property type="molecule type" value="Genomic_DNA"/>
</dbReference>
<keyword evidence="9" id="KW-1185">Reference proteome</keyword>
<dbReference type="InterPro" id="IPR020846">
    <property type="entry name" value="MFS_dom"/>
</dbReference>
<reference evidence="8 9" key="1">
    <citation type="journal article" date="2011" name="J. Bacteriol.">
        <title>Complete genome sequence of the thermoacidophilic crenarchaeon Thermoproteus uzoniensis 768-20.</title>
        <authorList>
            <person name="Mardanov A.V."/>
            <person name="Gumerov V.M."/>
            <person name="Beletsky A.V."/>
            <person name="Prokofeva M.I."/>
            <person name="Bonch-Osmolovskaya E.A."/>
            <person name="Ravin N.V."/>
            <person name="Skryabin K.G."/>
        </authorList>
    </citation>
    <scope>NUCLEOTIDE SEQUENCE [LARGE SCALE GENOMIC DNA]</scope>
    <source>
        <strain evidence="8 9">768-20</strain>
    </source>
</reference>
<accession>F2L5S6</accession>
<dbReference type="InterPro" id="IPR005829">
    <property type="entry name" value="Sugar_transporter_CS"/>
</dbReference>
<feature type="transmembrane region" description="Helical" evidence="6">
    <location>
        <begin position="227"/>
        <end position="252"/>
    </location>
</feature>
<dbReference type="AlphaFoldDB" id="F2L5S6"/>
<evidence type="ECO:0000256" key="1">
    <source>
        <dbReference type="ARBA" id="ARBA00004141"/>
    </source>
</evidence>
<dbReference type="PANTHER" id="PTHR23511:SF34">
    <property type="entry name" value="SYNAPTIC VESICLE GLYCOPROTEIN 2"/>
    <property type="match status" value="1"/>
</dbReference>
<dbReference type="CDD" id="cd17316">
    <property type="entry name" value="MFS_SV2_like"/>
    <property type="match status" value="1"/>
</dbReference>
<feature type="transmembrane region" description="Helical" evidence="6">
    <location>
        <begin position="133"/>
        <end position="154"/>
    </location>
</feature>
<feature type="domain" description="Major facilitator superfamily (MFS) profile" evidence="7">
    <location>
        <begin position="8"/>
        <end position="399"/>
    </location>
</feature>
<evidence type="ECO:0000256" key="2">
    <source>
        <dbReference type="ARBA" id="ARBA00022448"/>
    </source>
</evidence>
<dbReference type="GO" id="GO:0016020">
    <property type="term" value="C:membrane"/>
    <property type="evidence" value="ECO:0007669"/>
    <property type="project" value="UniProtKB-SubCell"/>
</dbReference>
<dbReference type="Proteomes" id="UP000008138">
    <property type="component" value="Chromosome"/>
</dbReference>
<evidence type="ECO:0000259" key="7">
    <source>
        <dbReference type="PROSITE" id="PS50850"/>
    </source>
</evidence>
<feature type="transmembrane region" description="Helical" evidence="6">
    <location>
        <begin position="290"/>
        <end position="308"/>
    </location>
</feature>
<evidence type="ECO:0000256" key="3">
    <source>
        <dbReference type="ARBA" id="ARBA00022692"/>
    </source>
</evidence>
<evidence type="ECO:0000256" key="5">
    <source>
        <dbReference type="ARBA" id="ARBA00023136"/>
    </source>
</evidence>
<keyword evidence="2" id="KW-0813">Transport</keyword>
<dbReference type="KEGG" id="tuz:TUZN_2167"/>
<keyword evidence="3 6" id="KW-0812">Transmembrane</keyword>
<organism evidence="8 9">
    <name type="scientific">Thermoproteus uzoniensis (strain 768-20)</name>
    <dbReference type="NCBI Taxonomy" id="999630"/>
    <lineage>
        <taxon>Archaea</taxon>
        <taxon>Thermoproteota</taxon>
        <taxon>Thermoprotei</taxon>
        <taxon>Thermoproteales</taxon>
        <taxon>Thermoproteaceae</taxon>
        <taxon>Thermoproteus</taxon>
    </lineage>
</organism>
<dbReference type="GeneID" id="10361675"/>
<dbReference type="Gene3D" id="1.20.1250.20">
    <property type="entry name" value="MFS general substrate transporter like domains"/>
    <property type="match status" value="1"/>
</dbReference>
<feature type="transmembrane region" description="Helical" evidence="6">
    <location>
        <begin position="74"/>
        <end position="93"/>
    </location>
</feature>
<keyword evidence="5 6" id="KW-0472">Membrane</keyword>
<name>F2L5S6_THEU7</name>
<dbReference type="InterPro" id="IPR005828">
    <property type="entry name" value="MFS_sugar_transport-like"/>
</dbReference>
<feature type="transmembrane region" description="Helical" evidence="6">
    <location>
        <begin position="99"/>
        <end position="121"/>
    </location>
</feature>
<dbReference type="STRING" id="999630.TUZN_2167"/>
<keyword evidence="4 6" id="KW-1133">Transmembrane helix</keyword>